<dbReference type="EMBL" id="EU234042">
    <property type="protein sequence ID" value="ACD47062.1"/>
    <property type="molecule type" value="mRNA"/>
</dbReference>
<accession>C6EQK0</accession>
<name>C6EQK0_MOUSE</name>
<sequence>METAGPEAEAASRARKTPVLWSGWWLAVCRNCVSQGSAPHPPTDVGAKESR</sequence>
<proteinExistence type="evidence at transcript level"/>
<reference evidence="1" key="1">
    <citation type="submission" date="2007-10" db="EMBL/GenBank/DDBJ databases">
        <title>An active antisense promoter in mouse L1 retrotransposons has implications for fusion gene expression and epigenetic control.</title>
        <authorList>
            <person name="Li J."/>
            <person name="Symer D.E."/>
        </authorList>
    </citation>
    <scope>NUCLEOTIDE SEQUENCE</scope>
    <source>
        <tissue evidence="1">Testis</tissue>
    </source>
</reference>
<dbReference type="AlphaFoldDB" id="C6EQK0"/>
<protein>
    <submittedName>
        <fullName evidence="1">ASL1 fusion gene protein</fullName>
    </submittedName>
</protein>
<organism evidence="1">
    <name type="scientific">Mus musculus</name>
    <name type="common">Mouse</name>
    <dbReference type="NCBI Taxonomy" id="10090"/>
    <lineage>
        <taxon>Eukaryota</taxon>
        <taxon>Metazoa</taxon>
        <taxon>Chordata</taxon>
        <taxon>Craniata</taxon>
        <taxon>Vertebrata</taxon>
        <taxon>Euteleostomi</taxon>
        <taxon>Mammalia</taxon>
        <taxon>Eutheria</taxon>
        <taxon>Euarchontoglires</taxon>
        <taxon>Glires</taxon>
        <taxon>Rodentia</taxon>
        <taxon>Myomorpha</taxon>
        <taxon>Muroidea</taxon>
        <taxon>Muridae</taxon>
        <taxon>Murinae</taxon>
        <taxon>Mus</taxon>
        <taxon>Mus</taxon>
    </lineage>
</organism>
<evidence type="ECO:0000313" key="1">
    <source>
        <dbReference type="EMBL" id="ACD47062.1"/>
    </source>
</evidence>